<organism evidence="2 3">
    <name type="scientific">Polyplosphaeria fusca</name>
    <dbReference type="NCBI Taxonomy" id="682080"/>
    <lineage>
        <taxon>Eukaryota</taxon>
        <taxon>Fungi</taxon>
        <taxon>Dikarya</taxon>
        <taxon>Ascomycota</taxon>
        <taxon>Pezizomycotina</taxon>
        <taxon>Dothideomycetes</taxon>
        <taxon>Pleosporomycetidae</taxon>
        <taxon>Pleosporales</taxon>
        <taxon>Tetraplosphaeriaceae</taxon>
        <taxon>Polyplosphaeria</taxon>
    </lineage>
</organism>
<gene>
    <name evidence="2" type="ORF">EJ04DRAFT_103986</name>
</gene>
<feature type="region of interest" description="Disordered" evidence="1">
    <location>
        <begin position="30"/>
        <end position="79"/>
    </location>
</feature>
<dbReference type="AlphaFoldDB" id="A0A9P4V5U6"/>
<feature type="compositionally biased region" description="Basic and acidic residues" evidence="1">
    <location>
        <begin position="58"/>
        <end position="69"/>
    </location>
</feature>
<feature type="compositionally biased region" description="Acidic residues" evidence="1">
    <location>
        <begin position="70"/>
        <end position="79"/>
    </location>
</feature>
<comment type="caution">
    <text evidence="2">The sequence shown here is derived from an EMBL/GenBank/DDBJ whole genome shotgun (WGS) entry which is preliminary data.</text>
</comment>
<evidence type="ECO:0000256" key="1">
    <source>
        <dbReference type="SAM" id="MobiDB-lite"/>
    </source>
</evidence>
<dbReference type="EMBL" id="ML996115">
    <property type="protein sequence ID" value="KAF2737593.1"/>
    <property type="molecule type" value="Genomic_DNA"/>
</dbReference>
<accession>A0A9P4V5U6</accession>
<proteinExistence type="predicted"/>
<name>A0A9P4V5U6_9PLEO</name>
<sequence>MQRHEASGTKQVRSVSGLLATVVVGGSIADGQLSSSIGRSEQDANRGGTVSAPLAARWESKSKARRGGDDGDDGDGVMEDAEIGAAEVAKRAILRARVIPLVSHGTQTVTANLIPIFASLDLWI</sequence>
<keyword evidence="3" id="KW-1185">Reference proteome</keyword>
<reference evidence="2" key="1">
    <citation type="journal article" date="2020" name="Stud. Mycol.">
        <title>101 Dothideomycetes genomes: a test case for predicting lifestyles and emergence of pathogens.</title>
        <authorList>
            <person name="Haridas S."/>
            <person name="Albert R."/>
            <person name="Binder M."/>
            <person name="Bloem J."/>
            <person name="Labutti K."/>
            <person name="Salamov A."/>
            <person name="Andreopoulos B."/>
            <person name="Baker S."/>
            <person name="Barry K."/>
            <person name="Bills G."/>
            <person name="Bluhm B."/>
            <person name="Cannon C."/>
            <person name="Castanera R."/>
            <person name="Culley D."/>
            <person name="Daum C."/>
            <person name="Ezra D."/>
            <person name="Gonzalez J."/>
            <person name="Henrissat B."/>
            <person name="Kuo A."/>
            <person name="Liang C."/>
            <person name="Lipzen A."/>
            <person name="Lutzoni F."/>
            <person name="Magnuson J."/>
            <person name="Mondo S."/>
            <person name="Nolan M."/>
            <person name="Ohm R."/>
            <person name="Pangilinan J."/>
            <person name="Park H.-J."/>
            <person name="Ramirez L."/>
            <person name="Alfaro M."/>
            <person name="Sun H."/>
            <person name="Tritt A."/>
            <person name="Yoshinaga Y."/>
            <person name="Zwiers L.-H."/>
            <person name="Turgeon B."/>
            <person name="Goodwin S."/>
            <person name="Spatafora J."/>
            <person name="Crous P."/>
            <person name="Grigoriev I."/>
        </authorList>
    </citation>
    <scope>NUCLEOTIDE SEQUENCE</scope>
    <source>
        <strain evidence="2">CBS 125425</strain>
    </source>
</reference>
<protein>
    <submittedName>
        <fullName evidence="2">Uncharacterized protein</fullName>
    </submittedName>
</protein>
<dbReference type="Proteomes" id="UP000799444">
    <property type="component" value="Unassembled WGS sequence"/>
</dbReference>
<evidence type="ECO:0000313" key="2">
    <source>
        <dbReference type="EMBL" id="KAF2737593.1"/>
    </source>
</evidence>
<evidence type="ECO:0000313" key="3">
    <source>
        <dbReference type="Proteomes" id="UP000799444"/>
    </source>
</evidence>